<comment type="caution">
    <text evidence="3">The sequence shown here is derived from an EMBL/GenBank/DDBJ whole genome shotgun (WGS) entry which is preliminary data.</text>
</comment>
<gene>
    <name evidence="3" type="ORF">HED35_10415</name>
</gene>
<dbReference type="Proteomes" id="UP000521358">
    <property type="component" value="Unassembled WGS sequence"/>
</dbReference>
<evidence type="ECO:0000313" key="4">
    <source>
        <dbReference type="Proteomes" id="UP000521358"/>
    </source>
</evidence>
<protein>
    <submittedName>
        <fullName evidence="3">Uncharacterized protein</fullName>
    </submittedName>
</protein>
<evidence type="ECO:0000256" key="2">
    <source>
        <dbReference type="SAM" id="MobiDB-lite"/>
    </source>
</evidence>
<feature type="coiled-coil region" evidence="1">
    <location>
        <begin position="682"/>
        <end position="709"/>
    </location>
</feature>
<proteinExistence type="predicted"/>
<organism evidence="3 4">
    <name type="scientific">Vagococcus fluvialis</name>
    <dbReference type="NCBI Taxonomy" id="2738"/>
    <lineage>
        <taxon>Bacteria</taxon>
        <taxon>Bacillati</taxon>
        <taxon>Bacillota</taxon>
        <taxon>Bacilli</taxon>
        <taxon>Lactobacillales</taxon>
        <taxon>Enterococcaceae</taxon>
        <taxon>Vagococcus</taxon>
    </lineage>
</organism>
<feature type="compositionally biased region" description="Basic and acidic residues" evidence="2">
    <location>
        <begin position="648"/>
        <end position="661"/>
    </location>
</feature>
<dbReference type="InterPro" id="IPR048101">
    <property type="entry name" value="MobP2"/>
</dbReference>
<dbReference type="RefSeq" id="WP_167807690.1">
    <property type="nucleotide sequence ID" value="NZ_JAAVMB010000012.1"/>
</dbReference>
<dbReference type="EMBL" id="JAAVMB010000012">
    <property type="protein sequence ID" value="NKC68502.1"/>
    <property type="molecule type" value="Genomic_DNA"/>
</dbReference>
<sequence length="718" mass="83739">MANGPGVIMTGSFVHPSSSAYGGYIDYMNRNEAVRNQFFDTYNAISKLNRETAVNYLEGANETQFSAYNDYMSNPEKTDELFSSHTDQLTSEEVEELKEYFKEGQVNESPMWQIVFSFTDEWLEEQGILNKESNTVNKELLYDATRTAISELEKKEGLNGKWTGAIHYNTEHLHIHVGYVERESTRELIDYINPHNMAFSGTQRKGKFKQKSVNATKSKFVNTLIDIQKELALVDEKLNAIVSAAKEESRSKLSDSLTEPYLKLYHQLPNNRRMWSYGYGKNQGFKPEVDDIVSVYLNSLGTQELTDLIQVATDVSAIYEKTYGNPQNKATYLENKIYGENGLYHRLGNVVINELKEFDKNQQELQKLSGQVKPVIQDNLQETSDSLGIPDDSYFDSLEENMNQFDNSMDESFYPEELPIDELAENFNYSPHELVIEEKQDKEKEVLEDVFNQLEDRLNQRPVVSPIDRYQSYLEDLHVERLEQEIANEQLLKKDESKRKSPLTNKEIETISEGLKESLKQVTNKPKSTIYYEFKQQQLTSRKKELSDKQSDRYKRLKNGPKEVDNYWTKYNLDSYSYRNQEIIIRSLDSPSVVFSEDYWSKSGRTLREDAVPAYILLFDEETKMFYEKAVFDIEDTYRDYNKKDHFDNGKKQGVEGKGKENQNNYSSSYTPGNFGNSYELKRSVKNLVKELENNKQDYLNMKAHYELKWKEEQQLER</sequence>
<keyword evidence="1" id="KW-0175">Coiled coil</keyword>
<dbReference type="InterPro" id="IPR041073">
    <property type="entry name" value="MobL"/>
</dbReference>
<evidence type="ECO:0000256" key="1">
    <source>
        <dbReference type="SAM" id="Coils"/>
    </source>
</evidence>
<feature type="region of interest" description="Disordered" evidence="2">
    <location>
        <begin position="648"/>
        <end position="673"/>
    </location>
</feature>
<reference evidence="3 4" key="1">
    <citation type="submission" date="2020-03" db="EMBL/GenBank/DDBJ databases">
        <title>Bacterial samples isolated from urine from healthy bovine heifers (Gyr breed).</title>
        <authorList>
            <person name="Giannattasio-Ferraz S."/>
            <person name="Maskeri L."/>
            <person name="Penido A."/>
            <person name="Barbosa-Stancioli E.F."/>
            <person name="Putonti C."/>
        </authorList>
    </citation>
    <scope>NUCLEOTIDE SEQUENCE [LARGE SCALE GENOMIC DNA]</scope>
    <source>
        <strain evidence="3 4">UFMG-H7</strain>
    </source>
</reference>
<evidence type="ECO:0000313" key="3">
    <source>
        <dbReference type="EMBL" id="NKC68502.1"/>
    </source>
</evidence>
<dbReference type="NCBIfam" id="NF041498">
    <property type="entry name" value="MobP2"/>
    <property type="match status" value="1"/>
</dbReference>
<feature type="coiled-coil region" evidence="1">
    <location>
        <begin position="437"/>
        <end position="499"/>
    </location>
</feature>
<name>A0A7X6D9X7_9ENTE</name>
<dbReference type="AlphaFoldDB" id="A0A7X6D9X7"/>
<feature type="compositionally biased region" description="Polar residues" evidence="2">
    <location>
        <begin position="664"/>
        <end position="673"/>
    </location>
</feature>
<accession>A0A7X6D9X7</accession>
<dbReference type="Pfam" id="PF18555">
    <property type="entry name" value="MobL"/>
    <property type="match status" value="1"/>
</dbReference>